<protein>
    <recommendedName>
        <fullName evidence="4">DUF4283 domain-containing protein</fullName>
    </recommendedName>
</protein>
<evidence type="ECO:0008006" key="4">
    <source>
        <dbReference type="Google" id="ProtNLM"/>
    </source>
</evidence>
<feature type="compositionally biased region" description="Basic and acidic residues" evidence="1">
    <location>
        <begin position="332"/>
        <end position="359"/>
    </location>
</feature>
<accession>A0ABD3FH06</accession>
<dbReference type="AlphaFoldDB" id="A0ABD3FH06"/>
<feature type="compositionally biased region" description="Polar residues" evidence="1">
    <location>
        <begin position="288"/>
        <end position="298"/>
    </location>
</feature>
<organism evidence="2 3">
    <name type="scientific">Phytophthora oleae</name>
    <dbReference type="NCBI Taxonomy" id="2107226"/>
    <lineage>
        <taxon>Eukaryota</taxon>
        <taxon>Sar</taxon>
        <taxon>Stramenopiles</taxon>
        <taxon>Oomycota</taxon>
        <taxon>Peronosporomycetes</taxon>
        <taxon>Peronosporales</taxon>
        <taxon>Peronosporaceae</taxon>
        <taxon>Phytophthora</taxon>
    </lineage>
</organism>
<dbReference type="Proteomes" id="UP001632037">
    <property type="component" value="Unassembled WGS sequence"/>
</dbReference>
<keyword evidence="3" id="KW-1185">Reference proteome</keyword>
<feature type="compositionally biased region" description="Basic and acidic residues" evidence="1">
    <location>
        <begin position="275"/>
        <end position="287"/>
    </location>
</feature>
<feature type="compositionally biased region" description="Acidic residues" evidence="1">
    <location>
        <begin position="397"/>
        <end position="412"/>
    </location>
</feature>
<comment type="caution">
    <text evidence="2">The sequence shown here is derived from an EMBL/GenBank/DDBJ whole genome shotgun (WGS) entry which is preliminary data.</text>
</comment>
<evidence type="ECO:0000313" key="2">
    <source>
        <dbReference type="EMBL" id="KAL3664810.1"/>
    </source>
</evidence>
<feature type="region of interest" description="Disordered" evidence="1">
    <location>
        <begin position="275"/>
        <end position="359"/>
    </location>
</feature>
<gene>
    <name evidence="2" type="ORF">V7S43_009990</name>
</gene>
<feature type="region of interest" description="Disordered" evidence="1">
    <location>
        <begin position="381"/>
        <end position="412"/>
    </location>
</feature>
<reference evidence="2 3" key="1">
    <citation type="submission" date="2024-09" db="EMBL/GenBank/DDBJ databases">
        <title>Genome sequencing and assembly of Phytophthora oleae, isolate VK10A, causative agent of rot of olive drupes.</title>
        <authorList>
            <person name="Conti Taguali S."/>
            <person name="Riolo M."/>
            <person name="La Spada F."/>
            <person name="Cacciola S.O."/>
            <person name="Dionisio G."/>
        </authorList>
    </citation>
    <scope>NUCLEOTIDE SEQUENCE [LARGE SCALE GENOMIC DNA]</scope>
    <source>
        <strain evidence="2 3">VK10A</strain>
    </source>
</reference>
<proteinExistence type="predicted"/>
<evidence type="ECO:0000313" key="3">
    <source>
        <dbReference type="Proteomes" id="UP001632037"/>
    </source>
</evidence>
<dbReference type="EMBL" id="JBIMZQ010000022">
    <property type="protein sequence ID" value="KAL3664810.1"/>
    <property type="molecule type" value="Genomic_DNA"/>
</dbReference>
<name>A0ABD3FH06_9STRA</name>
<evidence type="ECO:0000256" key="1">
    <source>
        <dbReference type="SAM" id="MobiDB-lite"/>
    </source>
</evidence>
<sequence>MDAYELVCFTDLMIAIEYPLYAHPAPGQRVGDNLSKESLMAQISVGEEAAVTQKQETNDFKKAISRITVDKTARVVTITFKGKLEAEKWANWRMPMANRLLILVDYEAQKERARMTHEVVKINYYSFTVQARKGTFTFRDMYWLLDEAIGLQVQTLNHPMDGEQGMNDKQWTVLAKGAECPEKLKDIAFIVVEDMEVVIHHHEANVNWPCIRCFSTEHPTKYCKLGPSEGEETKKSHVQEIKGVLPSRKGYANREYNRGKLPFTLEELEEFLKKPAEEQKTSEDNLEHSSSSLKNATVQGRKVAKVNAPLQVRNKPVLPKEWMQQKKPVKQQRLEKRKAPSSDDGEEKSAPLEEPERAKMYLLPTRSYRALSFEDQDVAMLGDELSSEKEELPAQDLPEEEADCPIQDEETA</sequence>